<dbReference type="OrthoDB" id="195574at2157"/>
<feature type="binding site" evidence="5">
    <location>
        <begin position="66"/>
        <end position="70"/>
    </location>
    <ligand>
        <name>ATP</name>
        <dbReference type="ChEBI" id="CHEBI:30616"/>
    </ligand>
</feature>
<dbReference type="InterPro" id="IPR036388">
    <property type="entry name" value="WH-like_DNA-bd_sf"/>
</dbReference>
<dbReference type="KEGG" id="clg:Calag_0001"/>
<dbReference type="Gene3D" id="1.10.10.10">
    <property type="entry name" value="Winged helix-like DNA-binding domain superfamily/Winged helix DNA-binding domain"/>
    <property type="match status" value="1"/>
</dbReference>
<sequence>MSEIDDIFNAAYKPRVFKRREVLLPDYVPEFLPHRDDETKRVALTLSPALRMERPSNIFIYGLTGTGKTAVTKFVLRKLEENAKQKGIKVGYIYANVRHRETPYRILADIADYFNMRIPFTGLSTGEVFNRIVKKLTNLEGVYIIVLDEIDFLVKKYGDDLLYNLTRINEQLSKSRVSIIGITNSVKMIESLDPRVKSSLSEEEIVFSPYDAKQLQDILNQRAEEAFNERALDEEVIPLCAALAAREHGDARRALDLLRVAGEIAERENRNVVTKDDVMKARVEIERDRVGDVVKTLPLHGKLIMTSILLATAMGKDYATTGDIYDNYKKLISKLGLEEITLRRVSGILSELDMLGIISGRIISRGRYGKTRVISLAAEVNAIIQALKEDPMIADLLNEVKYDDNRKNNSL</sequence>
<dbReference type="Proteomes" id="UP000010469">
    <property type="component" value="Chromosome"/>
</dbReference>
<proteinExistence type="inferred from homology"/>
<dbReference type="GO" id="GO:0006260">
    <property type="term" value="P:DNA replication"/>
    <property type="evidence" value="ECO:0007669"/>
    <property type="project" value="UniProtKB-UniRule"/>
</dbReference>
<evidence type="ECO:0000313" key="9">
    <source>
        <dbReference type="Proteomes" id="UP000010469"/>
    </source>
</evidence>
<dbReference type="GO" id="GO:0016887">
    <property type="term" value="F:ATP hydrolysis activity"/>
    <property type="evidence" value="ECO:0007669"/>
    <property type="project" value="InterPro"/>
</dbReference>
<name>L0A9I8_CALLD</name>
<dbReference type="AlphaFoldDB" id="L0A9I8"/>
<comment type="similarity">
    <text evidence="1 5">Belongs to the CDC6/cdc18 family.</text>
</comment>
<evidence type="ECO:0000259" key="7">
    <source>
        <dbReference type="SMART" id="SM01074"/>
    </source>
</evidence>
<comment type="function">
    <text evidence="5">Involved in regulation of DNA replication.</text>
</comment>
<dbReference type="Pfam" id="PF09079">
    <property type="entry name" value="WHD_Cdc6"/>
    <property type="match status" value="1"/>
</dbReference>
<dbReference type="Pfam" id="PF13401">
    <property type="entry name" value="AAA_22"/>
    <property type="match status" value="1"/>
</dbReference>
<dbReference type="GO" id="GO:0005524">
    <property type="term" value="F:ATP binding"/>
    <property type="evidence" value="ECO:0007669"/>
    <property type="project" value="UniProtKB-UniRule"/>
</dbReference>
<dbReference type="InterPro" id="IPR050311">
    <property type="entry name" value="ORC1/CDC6"/>
</dbReference>
<dbReference type="Gene3D" id="1.10.8.60">
    <property type="match status" value="1"/>
</dbReference>
<accession>L0A9I8</accession>
<dbReference type="EMBL" id="CP003378">
    <property type="protein sequence ID" value="AFZ69797.1"/>
    <property type="molecule type" value="Genomic_DNA"/>
</dbReference>
<dbReference type="CDD" id="cd00009">
    <property type="entry name" value="AAA"/>
    <property type="match status" value="1"/>
</dbReference>
<gene>
    <name evidence="8" type="ordered locus">Calag_0001</name>
</gene>
<evidence type="ECO:0000313" key="8">
    <source>
        <dbReference type="EMBL" id="AFZ69797.1"/>
    </source>
</evidence>
<dbReference type="InterPro" id="IPR036390">
    <property type="entry name" value="WH_DNA-bd_sf"/>
</dbReference>
<dbReference type="FunFam" id="1.10.8.60:FF:000073">
    <property type="entry name" value="ORC1-type DNA replication protein"/>
    <property type="match status" value="1"/>
</dbReference>
<dbReference type="PANTHER" id="PTHR10763">
    <property type="entry name" value="CELL DIVISION CONTROL PROTEIN 6-RELATED"/>
    <property type="match status" value="1"/>
</dbReference>
<reference evidence="9" key="1">
    <citation type="submission" date="2012-03" db="EMBL/GenBank/DDBJ databases">
        <title>Complete genome of Caldisphaera lagunensis DSM 15908.</title>
        <authorList>
            <person name="Lucas S."/>
            <person name="Copeland A."/>
            <person name="Lapidus A."/>
            <person name="Glavina del Rio T."/>
            <person name="Dalin E."/>
            <person name="Tice H."/>
            <person name="Bruce D."/>
            <person name="Goodwin L."/>
            <person name="Pitluck S."/>
            <person name="Peters L."/>
            <person name="Mikhailova N."/>
            <person name="Teshima H."/>
            <person name="Kyrpides N."/>
            <person name="Mavromatis K."/>
            <person name="Ivanova N."/>
            <person name="Brettin T."/>
            <person name="Detter J.C."/>
            <person name="Han C."/>
            <person name="Larimer F."/>
            <person name="Land M."/>
            <person name="Hauser L."/>
            <person name="Markowitz V."/>
            <person name="Cheng J.-F."/>
            <person name="Hugenholtz P."/>
            <person name="Woyke T."/>
            <person name="Wu D."/>
            <person name="Spring S."/>
            <person name="Schroeder M."/>
            <person name="Brambilla E."/>
            <person name="Klenk H.-P."/>
            <person name="Eisen J.A."/>
        </authorList>
    </citation>
    <scope>NUCLEOTIDE SEQUENCE [LARGE SCALE GENOMIC DNA]</scope>
    <source>
        <strain evidence="9">DSM 15908 / JCM 11604 / IC-154</strain>
    </source>
</reference>
<dbReference type="InterPro" id="IPR003593">
    <property type="entry name" value="AAA+_ATPase"/>
</dbReference>
<dbReference type="NCBIfam" id="TIGR02928">
    <property type="entry name" value="orc1/cdc6 family replication initiation protein"/>
    <property type="match status" value="1"/>
</dbReference>
<dbReference type="CDD" id="cd18139">
    <property type="entry name" value="HLD_clamp_RarA"/>
    <property type="match status" value="1"/>
</dbReference>
<dbReference type="HAMAP" id="MF_01407">
    <property type="entry name" value="ORC1_type_DNA_replic_protein"/>
    <property type="match status" value="1"/>
</dbReference>
<dbReference type="SUPFAM" id="SSF46785">
    <property type="entry name" value="Winged helix' DNA-binding domain"/>
    <property type="match status" value="1"/>
</dbReference>
<dbReference type="SUPFAM" id="SSF52540">
    <property type="entry name" value="P-loop containing nucleoside triphosphate hydrolases"/>
    <property type="match status" value="1"/>
</dbReference>
<dbReference type="RefSeq" id="WP_015231695.1">
    <property type="nucleotide sequence ID" value="NC_019791.1"/>
</dbReference>
<dbReference type="Pfam" id="PF22703">
    <property type="entry name" value="Cdc6_lid"/>
    <property type="match status" value="1"/>
</dbReference>
<dbReference type="PANTHER" id="PTHR10763:SF26">
    <property type="entry name" value="CELL DIVISION CONTROL PROTEIN 6 HOMOLOG"/>
    <property type="match status" value="1"/>
</dbReference>
<dbReference type="SMART" id="SM01074">
    <property type="entry name" value="Cdc6_C"/>
    <property type="match status" value="1"/>
</dbReference>
<evidence type="ECO:0000256" key="5">
    <source>
        <dbReference type="HAMAP-Rule" id="MF_01407"/>
    </source>
</evidence>
<evidence type="ECO:0000256" key="3">
    <source>
        <dbReference type="ARBA" id="ARBA00022741"/>
    </source>
</evidence>
<dbReference type="InterPro" id="IPR049945">
    <property type="entry name" value="AAA_22"/>
</dbReference>
<dbReference type="InterPro" id="IPR014277">
    <property type="entry name" value="Orc1/Cdc6_arc"/>
</dbReference>
<keyword evidence="4 5" id="KW-0067">ATP-binding</keyword>
<organism evidence="8 9">
    <name type="scientific">Caldisphaera lagunensis (strain DSM 15908 / JCM 11604 / ANMR 0165 / IC-154)</name>
    <dbReference type="NCBI Taxonomy" id="1056495"/>
    <lineage>
        <taxon>Archaea</taxon>
        <taxon>Thermoproteota</taxon>
        <taxon>Thermoprotei</taxon>
        <taxon>Acidilobales</taxon>
        <taxon>Caldisphaeraceae</taxon>
        <taxon>Caldisphaera</taxon>
    </lineage>
</organism>
<feature type="domain" description="AAA+ ATPase" evidence="6">
    <location>
        <begin position="54"/>
        <end position="211"/>
    </location>
</feature>
<dbReference type="FunFam" id="3.40.50.300:FF:000930">
    <property type="entry name" value="ORC1-type DNA replication protein"/>
    <property type="match status" value="1"/>
</dbReference>
<evidence type="ECO:0000259" key="6">
    <source>
        <dbReference type="SMART" id="SM00382"/>
    </source>
</evidence>
<dbReference type="Gene3D" id="3.40.50.300">
    <property type="entry name" value="P-loop containing nucleotide triphosphate hydrolases"/>
    <property type="match status" value="1"/>
</dbReference>
<dbReference type="eggNOG" id="arCOG00467">
    <property type="taxonomic scope" value="Archaea"/>
</dbReference>
<dbReference type="HOGENOM" id="CLU_025112_3_1_2"/>
<keyword evidence="2 5" id="KW-0235">DNA replication</keyword>
<dbReference type="InParanoid" id="L0A9I8"/>
<feature type="domain" description="Cdc6 C-terminal" evidence="7">
    <location>
        <begin position="309"/>
        <end position="387"/>
    </location>
</feature>
<dbReference type="SMART" id="SM00382">
    <property type="entry name" value="AAA"/>
    <property type="match status" value="1"/>
</dbReference>
<dbReference type="GeneID" id="14212759"/>
<feature type="binding site" evidence="5">
    <location>
        <position position="210"/>
    </location>
    <ligand>
        <name>ATP</name>
        <dbReference type="ChEBI" id="CHEBI:30616"/>
    </ligand>
</feature>
<protein>
    <recommendedName>
        <fullName evidence="5">ORC1-type DNA replication protein</fullName>
    </recommendedName>
</protein>
<evidence type="ECO:0000256" key="1">
    <source>
        <dbReference type="ARBA" id="ARBA00006184"/>
    </source>
</evidence>
<dbReference type="FunCoup" id="L0A9I8">
    <property type="interactions" value="74"/>
</dbReference>
<dbReference type="STRING" id="1056495.Calag_0001"/>
<feature type="binding site" evidence="5">
    <location>
        <position position="222"/>
    </location>
    <ligand>
        <name>ATP</name>
        <dbReference type="ChEBI" id="CHEBI:30616"/>
    </ligand>
</feature>
<dbReference type="InterPro" id="IPR027417">
    <property type="entry name" value="P-loop_NTPase"/>
</dbReference>
<dbReference type="CDD" id="cd08768">
    <property type="entry name" value="Cdc6_C"/>
    <property type="match status" value="1"/>
</dbReference>
<keyword evidence="9" id="KW-1185">Reference proteome</keyword>
<dbReference type="InterPro" id="IPR015163">
    <property type="entry name" value="Cdc6_C"/>
</dbReference>
<dbReference type="InterPro" id="IPR055237">
    <property type="entry name" value="Cdc6_lid"/>
</dbReference>
<evidence type="ECO:0000256" key="4">
    <source>
        <dbReference type="ARBA" id="ARBA00022840"/>
    </source>
</evidence>
<evidence type="ECO:0000256" key="2">
    <source>
        <dbReference type="ARBA" id="ARBA00022705"/>
    </source>
</evidence>
<keyword evidence="3 5" id="KW-0547">Nucleotide-binding</keyword>